<dbReference type="SUPFAM" id="SSF53187">
    <property type="entry name" value="Zn-dependent exopeptidases"/>
    <property type="match status" value="1"/>
</dbReference>
<dbReference type="Pfam" id="PF04389">
    <property type="entry name" value="Peptidase_M28"/>
    <property type="match status" value="1"/>
</dbReference>
<dbReference type="EMBL" id="JAHJDP010000037">
    <property type="protein sequence ID" value="MBU2690778.1"/>
    <property type="molecule type" value="Genomic_DNA"/>
</dbReference>
<dbReference type="GO" id="GO:0008235">
    <property type="term" value="F:metalloexopeptidase activity"/>
    <property type="evidence" value="ECO:0007669"/>
    <property type="project" value="InterPro"/>
</dbReference>
<dbReference type="Gene3D" id="2.60.40.4070">
    <property type="match status" value="1"/>
</dbReference>
<proteinExistence type="predicted"/>
<dbReference type="PANTHER" id="PTHR12147">
    <property type="entry name" value="METALLOPEPTIDASE M28 FAMILY MEMBER"/>
    <property type="match status" value="1"/>
</dbReference>
<dbReference type="InterPro" id="IPR026444">
    <property type="entry name" value="Secre_tail"/>
</dbReference>
<evidence type="ECO:0000313" key="4">
    <source>
        <dbReference type="Proteomes" id="UP000777784"/>
    </source>
</evidence>
<dbReference type="InterPro" id="IPR007484">
    <property type="entry name" value="Peptidase_M28"/>
</dbReference>
<dbReference type="Gene3D" id="3.40.630.10">
    <property type="entry name" value="Zn peptidases"/>
    <property type="match status" value="1"/>
</dbReference>
<dbReference type="Gene3D" id="2.60.120.260">
    <property type="entry name" value="Galactose-binding domain-like"/>
    <property type="match status" value="1"/>
</dbReference>
<dbReference type="Pfam" id="PF13860">
    <property type="entry name" value="FlgD_ig"/>
    <property type="match status" value="1"/>
</dbReference>
<dbReference type="InterPro" id="IPR025965">
    <property type="entry name" value="FlgD/Vpr_Ig-like"/>
</dbReference>
<sequence length="972" mass="102885">MMSQRRNGNHLLLSLLLGSIFLLSGAGAGAEETLLWAPASIDISTAQSTTNLYYNGLSGRLLGAGTEQAAELENRGAVRISAGAEEALFVYLIEDASRAAFEAPARILFRSGHEVLLATDGATPQLTGAADATSNGLKQPVRLARIPITWPAEAAAPRLQDREADPLIQQMVSGLTIASYMSTWQPLEDFVTRYTLAPQNLQASQWILNQFLSFGIDAEFHYFEQSGQRRNVVATIPGQVDPSKVVYITAHFDATSSDPYVCAPGGDDNGSGSAGVIEAARIMSQYLFEYTIKFVCFNGEEQGLYGSSAYVADIAAAGEDVICCYNMDMIAYAGTDPAPPDLIIYTNPASTSVAATLAEAANTYTPGLIEPVIVNESMGSSDHSPFWNHGYQAILAIEEEAWGPDFCPWYHTCNDMIYRYPQDYPTYCAQAVMSAVAMTAIPLNPNGPYLVLNESTLDDDGIAPSNGDGDGIPNPGETIEVWVNVRNVGTDIAQNVSGELSSAGGSVTILTSSAAWNNIPASGQGTNLTAFLIEVSSSAVDGETLPFTLTMTDDSGNRELAFQYTVSAPDLSFYFYTLDDAPRGNGNGVIDPGEASEIFVTIANRGGRSAAGVSVDISSPSGYVNIIEGTAGVSEIPIGEERELTSSFRIGVAAGAPAGEILPLDLAITSGAGYQADSGFKVKVGAATYDELEADGPWSTAAAGDDATSGVWIRVDPNGTLQDTSPCQPEDDHTAAPGTDCFVTGQGPVGGTAGGNDVDGGKTTLTSPLFNLLGMQAARVTYWRWYTNDLGNAPDEDEWVVQVSSNGGTNWVDLERTMQSANSWQQQSFLLDGYITLSDNVQFRFIASDEINGSLVEAAVDDFEITGATASVDVGDAIAPLALRLYPARPSPASGNTSIAFALPTAGRVKLDLYGVDGRHIRSLVNGRRHAGIHNIPWDGAGSSGKTVAPGVYFYRLEAGNQSLVRNLVVIH</sequence>
<dbReference type="PANTHER" id="PTHR12147:SF26">
    <property type="entry name" value="PEPTIDASE M28 DOMAIN-CONTAINING PROTEIN"/>
    <property type="match status" value="1"/>
</dbReference>
<organism evidence="3 4">
    <name type="scientific">Eiseniibacteriota bacterium</name>
    <dbReference type="NCBI Taxonomy" id="2212470"/>
    <lineage>
        <taxon>Bacteria</taxon>
        <taxon>Candidatus Eiseniibacteriota</taxon>
    </lineage>
</organism>
<name>A0A948RWD5_UNCEI</name>
<reference evidence="3" key="1">
    <citation type="submission" date="2021-05" db="EMBL/GenBank/DDBJ databases">
        <title>Energy efficiency and biological interactions define the core microbiome of deep oligotrophic groundwater.</title>
        <authorList>
            <person name="Mehrshad M."/>
            <person name="Lopez-Fernandez M."/>
            <person name="Bell E."/>
            <person name="Bernier-Latmani R."/>
            <person name="Bertilsson S."/>
            <person name="Dopson M."/>
        </authorList>
    </citation>
    <scope>NUCLEOTIDE SEQUENCE</scope>
    <source>
        <strain evidence="3">Modern_marine.mb.64</strain>
    </source>
</reference>
<protein>
    <submittedName>
        <fullName evidence="3">M28 family peptidase</fullName>
    </submittedName>
</protein>
<evidence type="ECO:0000313" key="3">
    <source>
        <dbReference type="EMBL" id="MBU2690778.1"/>
    </source>
</evidence>
<gene>
    <name evidence="3" type="ORF">KJ970_07595</name>
</gene>
<dbReference type="GO" id="GO:0006508">
    <property type="term" value="P:proteolysis"/>
    <property type="evidence" value="ECO:0007669"/>
    <property type="project" value="InterPro"/>
</dbReference>
<evidence type="ECO:0000259" key="2">
    <source>
        <dbReference type="Pfam" id="PF13860"/>
    </source>
</evidence>
<accession>A0A948RWD5</accession>
<dbReference type="NCBIfam" id="TIGR04183">
    <property type="entry name" value="Por_Secre_tail"/>
    <property type="match status" value="1"/>
</dbReference>
<dbReference type="Proteomes" id="UP000777784">
    <property type="component" value="Unassembled WGS sequence"/>
</dbReference>
<dbReference type="InterPro" id="IPR045175">
    <property type="entry name" value="M28_fam"/>
</dbReference>
<comment type="caution">
    <text evidence="3">The sequence shown here is derived from an EMBL/GenBank/DDBJ whole genome shotgun (WGS) entry which is preliminary data.</text>
</comment>
<feature type="domain" description="FlgD/Vpr Ig-like" evidence="2">
    <location>
        <begin position="898"/>
        <end position="962"/>
    </location>
</feature>
<feature type="domain" description="Peptidase M28" evidence="1">
    <location>
        <begin position="231"/>
        <end position="432"/>
    </location>
</feature>
<dbReference type="AlphaFoldDB" id="A0A948RWD5"/>
<evidence type="ECO:0000259" key="1">
    <source>
        <dbReference type="Pfam" id="PF04389"/>
    </source>
</evidence>